<dbReference type="SMART" id="SM00248">
    <property type="entry name" value="ANK"/>
    <property type="match status" value="5"/>
</dbReference>
<dbReference type="PROSITE" id="PS50297">
    <property type="entry name" value="ANK_REP_REGION"/>
    <property type="match status" value="3"/>
</dbReference>
<dbReference type="Pfam" id="PF00023">
    <property type="entry name" value="Ank"/>
    <property type="match status" value="1"/>
</dbReference>
<feature type="domain" description="DUF7708" evidence="7">
    <location>
        <begin position="83"/>
        <end position="190"/>
    </location>
</feature>
<evidence type="ECO:0000256" key="1">
    <source>
        <dbReference type="ARBA" id="ARBA00022574"/>
    </source>
</evidence>
<dbReference type="Pfam" id="PF12796">
    <property type="entry name" value="Ank_2"/>
    <property type="match status" value="1"/>
</dbReference>
<dbReference type="InterPro" id="IPR019775">
    <property type="entry name" value="WD40_repeat_CS"/>
</dbReference>
<dbReference type="InterPro" id="IPR011333">
    <property type="entry name" value="SKP1/BTB/POZ_sf"/>
</dbReference>
<feature type="compositionally biased region" description="Basic and acidic residues" evidence="5">
    <location>
        <begin position="1570"/>
        <end position="1580"/>
    </location>
</feature>
<feature type="repeat" description="WD" evidence="4">
    <location>
        <begin position="1224"/>
        <end position="1265"/>
    </location>
</feature>
<dbReference type="Gene3D" id="1.25.40.20">
    <property type="entry name" value="Ankyrin repeat-containing domain"/>
    <property type="match status" value="1"/>
</dbReference>
<dbReference type="Proteomes" id="UP000319160">
    <property type="component" value="Unassembled WGS sequence"/>
</dbReference>
<evidence type="ECO:0000256" key="2">
    <source>
        <dbReference type="ARBA" id="ARBA00022737"/>
    </source>
</evidence>
<dbReference type="InterPro" id="IPR056884">
    <property type="entry name" value="NPHP3-like_N"/>
</dbReference>
<gene>
    <name evidence="9" type="ORF">FHL15_004954</name>
</gene>
<dbReference type="InterPro" id="IPR036322">
    <property type="entry name" value="WD40_repeat_dom_sf"/>
</dbReference>
<reference evidence="10" key="1">
    <citation type="submission" date="2019-06" db="EMBL/GenBank/DDBJ databases">
        <title>Draft genome sequence of the griseofulvin-producing fungus Xylaria cubensis strain G536.</title>
        <authorList>
            <person name="Mead M.E."/>
            <person name="Raja H.A."/>
            <person name="Steenwyk J.L."/>
            <person name="Knowles S.L."/>
            <person name="Oberlies N.H."/>
            <person name="Rokas A."/>
        </authorList>
    </citation>
    <scope>NUCLEOTIDE SEQUENCE [LARGE SCALE GENOMIC DNA]</scope>
    <source>
        <strain evidence="10">G536</strain>
    </source>
</reference>
<dbReference type="Pfam" id="PF13637">
    <property type="entry name" value="Ank_4"/>
    <property type="match status" value="1"/>
</dbReference>
<comment type="caution">
    <text evidence="9">The sequence shown here is derived from an EMBL/GenBank/DDBJ whole genome shotgun (WGS) entry which is preliminary data.</text>
</comment>
<feature type="region of interest" description="Disordered" evidence="5">
    <location>
        <begin position="1474"/>
        <end position="1608"/>
    </location>
</feature>
<dbReference type="Gene3D" id="3.30.710.10">
    <property type="entry name" value="Potassium Channel Kv1.1, Chain A"/>
    <property type="match status" value="1"/>
</dbReference>
<organism evidence="9 10">
    <name type="scientific">Xylaria flabelliformis</name>
    <dbReference type="NCBI Taxonomy" id="2512241"/>
    <lineage>
        <taxon>Eukaryota</taxon>
        <taxon>Fungi</taxon>
        <taxon>Dikarya</taxon>
        <taxon>Ascomycota</taxon>
        <taxon>Pezizomycotina</taxon>
        <taxon>Sordariomycetes</taxon>
        <taxon>Xylariomycetidae</taxon>
        <taxon>Xylariales</taxon>
        <taxon>Xylariaceae</taxon>
        <taxon>Xylaria</taxon>
    </lineage>
</organism>
<dbReference type="PROSITE" id="PS50294">
    <property type="entry name" value="WD_REPEATS_REGION"/>
    <property type="match status" value="1"/>
</dbReference>
<dbReference type="STRING" id="2512241.A0A553I1V2"/>
<dbReference type="SMART" id="SM00320">
    <property type="entry name" value="WD40"/>
    <property type="match status" value="5"/>
</dbReference>
<dbReference type="InterPro" id="IPR001680">
    <property type="entry name" value="WD40_rpt"/>
</dbReference>
<feature type="region of interest" description="Disordered" evidence="5">
    <location>
        <begin position="1418"/>
        <end position="1456"/>
    </location>
</feature>
<dbReference type="EMBL" id="VFLP01000024">
    <property type="protein sequence ID" value="TRX94186.1"/>
    <property type="molecule type" value="Genomic_DNA"/>
</dbReference>
<evidence type="ECO:0000259" key="6">
    <source>
        <dbReference type="Pfam" id="PF22939"/>
    </source>
</evidence>
<dbReference type="CDD" id="cd00200">
    <property type="entry name" value="WD40"/>
    <property type="match status" value="1"/>
</dbReference>
<protein>
    <recommendedName>
        <fullName evidence="11">BTB domain-containing protein</fullName>
    </recommendedName>
</protein>
<dbReference type="InterPro" id="IPR054471">
    <property type="entry name" value="GPIID_WHD"/>
</dbReference>
<dbReference type="InterPro" id="IPR015943">
    <property type="entry name" value="WD40/YVTN_repeat-like_dom_sf"/>
</dbReference>
<feature type="compositionally biased region" description="Polar residues" evidence="5">
    <location>
        <begin position="1488"/>
        <end position="1517"/>
    </location>
</feature>
<proteinExistence type="predicted"/>
<dbReference type="PROSITE" id="PS50088">
    <property type="entry name" value="ANK_REPEAT"/>
    <property type="match status" value="3"/>
</dbReference>
<feature type="domain" description="Nephrocystin 3-like N-terminal" evidence="8">
    <location>
        <begin position="254"/>
        <end position="408"/>
    </location>
</feature>
<dbReference type="Gene3D" id="2.130.10.10">
    <property type="entry name" value="YVTN repeat-like/Quinoprotein amine dehydrogenase"/>
    <property type="match status" value="1"/>
</dbReference>
<dbReference type="SUPFAM" id="SSF50978">
    <property type="entry name" value="WD40 repeat-like"/>
    <property type="match status" value="1"/>
</dbReference>
<dbReference type="InterPro" id="IPR056125">
    <property type="entry name" value="DUF7708"/>
</dbReference>
<dbReference type="InterPro" id="IPR002110">
    <property type="entry name" value="Ankyrin_rpt"/>
</dbReference>
<sequence>MAAPKLDSFQKALQRFKKTLPPNLVDEFSVCSLDDVRDTCRDIQDAHGRNGTLRHMRRLEPFIEAMEQFGKVIEMFGNVNEIGPIKFLLGVTRTHINSFDKLLDVYDRIGNAIPGLLQYQTAFEKYPPLATVLEDYYADILAFHQEALSVFRRPRWKELFHSTWKTFDSKFGPILQSLKNRHELLESEKGSATLYEIQRLRQDISDIYAKERNRTVRADAEKHRREVRDIREKLEAPNYRIDQEMSTEDRHGHGSGTWIFEDPSFCSWSNKDASGHSVLYVNGIPGAEKLLEEKRDCVAYFYFKQKQPNKESHNSSLRALLLQFIERDSTVSDHLSEKMLSIESVNLRSTKVLENLVKTALETYRISYIVLDGLDECAPNEAAKSVGWFLSLINGGLAGTNVALRVLFCGQRDGMFLYARVVMENLWNQTRRSRLKEEIEPGIFPQGIEKAYERVVVRIFEMSSMAEREDAKKIMGWVICARRLLRWREIQSLFCIDPINGDVDYEERRLRVTCKELCGSLVDMHHVSNDRTSPEDVVKIVHETAREYLIQGKWLNAGLEHTRLAIFCARYLTSMPFACGINEEDITTHAVKGYYALQDYVVQFWFDHFQACAESIAELDPDIYSEAMSNAKAVLVAYGLPSKMKRLSNTQGYEEVAKTLADLPTDGYERNAYFNIEYRTTVIRNVIETLDRQALHPAVREILTNLQGNTASYKCPKPWCESFTTGFGKTEDRKQHADRHDRPFRCPSNNCFASRLGYDTRAKLDQHQKSHHPDSDNDEIRFPKMATKKKATVWTAATQGDLATISSLLDSGTGIDESNRGSPLIYIAAKSGRFEICKMLLQRGASVNLPRGHDGRTALHAAVVAGNLDIVHLLISHESCDPDRVDKYGRSPFCEACALGHLDIVKLLLGTGSIKADLQPRRHPDCCSNTSYSSPLTPLDYACGQGHLAVVQYLLQQGQSDLVSVDIITRASRQGHKDIVGLLRLIMAELGKGLSFEHAPNRFISKRYKWSVAFNPAIPLALDIELKSILPSGSRVRLFQFSDDGKHLAVECDSTVQIYTMATGKLQRIIDVNDSHCVAAVCFSPDGKYLALGWNWTIRASIMSLRFAHDSRTIVSVDSDGTAQLWDINISTPVATMNIGKDNPSSAISSDTQLIAVNNGNSIQVWNIYKNKCVWSLEDTEPIWGFAFSPNNRSLVSYGYDIIQMWSLGSLEEGLEEGSCTKTFKGRQAPLRSVAFTSDAQSVISASSDGEIRFWDSHTGETQLIISRSWGSVGAMVTSPTSNYFATTSKDQVHICFAIASPSQAAAAKLITRQRRILITELIMGEIETKKYVVAPNGDVIIHLRNFDPPFAVLPEDEALYVPLKNSIFGSAPAFGSTSAFGSTGGLFGCKPPSDSTSAFGSGGGLFGSKPPSSSASLFGSAAPSGSTSGSGSTRLFGTRAPSGSTSAFGSTGLFSSKPSSGSTSFASFGSTTPSSSTSLFGSAAPSGSSSLFRSKSPSGSTSTFGSMAPSGSTSLFGSAPSSGSTAASDSTAPSGSTPSDTTAPSDSTTPSSSTGSASSADTLKQQPQPHRDNVEHEQTRVAPQVPSEKAVNPEEQTEPSVSSPQIHLQVSSAHLKLASRYFQKAFDSKFKESQPDSDGLLHVDASGWDTEALLIVLRVIHGQNRKIPKTMDLELLAKIAVIVDYYDCHEMFDAFAELWLQKLKGRFILLHRLDRELLLLLFVSWVFGWTNEFKLATRIVLRQSKGPLRTLDLPIPEAITGKFTLITIIWEAANG</sequence>
<accession>A0A553I1V2</accession>
<dbReference type="PANTHER" id="PTHR10039">
    <property type="entry name" value="AMELOGENIN"/>
    <property type="match status" value="1"/>
</dbReference>
<feature type="domain" description="GPI inositol-deacylase winged helix" evidence="6">
    <location>
        <begin position="465"/>
        <end position="551"/>
    </location>
</feature>
<feature type="repeat" description="ANK" evidence="3">
    <location>
        <begin position="854"/>
        <end position="877"/>
    </location>
</feature>
<feature type="repeat" description="ANK" evidence="3">
    <location>
        <begin position="820"/>
        <end position="852"/>
    </location>
</feature>
<keyword evidence="2" id="KW-0677">Repeat</keyword>
<feature type="compositionally biased region" description="Polar residues" evidence="5">
    <location>
        <begin position="1599"/>
        <end position="1608"/>
    </location>
</feature>
<evidence type="ECO:0000256" key="4">
    <source>
        <dbReference type="PROSITE-ProRule" id="PRU00221"/>
    </source>
</evidence>
<evidence type="ECO:0000259" key="8">
    <source>
        <dbReference type="Pfam" id="PF24883"/>
    </source>
</evidence>
<evidence type="ECO:0008006" key="11">
    <source>
        <dbReference type="Google" id="ProtNLM"/>
    </source>
</evidence>
<dbReference type="PANTHER" id="PTHR10039:SF14">
    <property type="entry name" value="NACHT DOMAIN-CONTAINING PROTEIN"/>
    <property type="match status" value="1"/>
</dbReference>
<feature type="compositionally biased region" description="Low complexity" evidence="5">
    <location>
        <begin position="1474"/>
        <end position="1487"/>
    </location>
</feature>
<evidence type="ECO:0000313" key="10">
    <source>
        <dbReference type="Proteomes" id="UP000319160"/>
    </source>
</evidence>
<dbReference type="PROSITE" id="PS00678">
    <property type="entry name" value="WD_REPEATS_1"/>
    <property type="match status" value="2"/>
</dbReference>
<evidence type="ECO:0000256" key="5">
    <source>
        <dbReference type="SAM" id="MobiDB-lite"/>
    </source>
</evidence>
<feature type="compositionally biased region" description="Low complexity" evidence="5">
    <location>
        <begin position="1418"/>
        <end position="1434"/>
    </location>
</feature>
<dbReference type="Pfam" id="PF22939">
    <property type="entry name" value="WHD_GPIID"/>
    <property type="match status" value="1"/>
</dbReference>
<name>A0A553I1V2_9PEZI</name>
<feature type="repeat" description="ANK" evidence="3">
    <location>
        <begin position="934"/>
        <end position="958"/>
    </location>
</feature>
<evidence type="ECO:0000259" key="7">
    <source>
        <dbReference type="Pfam" id="PF24809"/>
    </source>
</evidence>
<keyword evidence="10" id="KW-1185">Reference proteome</keyword>
<dbReference type="InterPro" id="IPR036770">
    <property type="entry name" value="Ankyrin_rpt-contain_sf"/>
</dbReference>
<dbReference type="SUPFAM" id="SSF48403">
    <property type="entry name" value="Ankyrin repeat"/>
    <property type="match status" value="1"/>
</dbReference>
<keyword evidence="3" id="KW-0040">ANK repeat</keyword>
<dbReference type="Pfam" id="PF24883">
    <property type="entry name" value="NPHP3_N"/>
    <property type="match status" value="1"/>
</dbReference>
<feature type="repeat" description="WD" evidence="4">
    <location>
        <begin position="1102"/>
        <end position="1136"/>
    </location>
</feature>
<keyword evidence="1 4" id="KW-0853">WD repeat</keyword>
<evidence type="ECO:0000313" key="9">
    <source>
        <dbReference type="EMBL" id="TRX94186.1"/>
    </source>
</evidence>
<feature type="compositionally biased region" description="Low complexity" evidence="5">
    <location>
        <begin position="1518"/>
        <end position="1563"/>
    </location>
</feature>
<dbReference type="OrthoDB" id="21416at2759"/>
<dbReference type="Pfam" id="PF24809">
    <property type="entry name" value="DUF7708"/>
    <property type="match status" value="1"/>
</dbReference>
<dbReference type="Pfam" id="PF00400">
    <property type="entry name" value="WD40"/>
    <property type="match status" value="2"/>
</dbReference>
<evidence type="ECO:0000256" key="3">
    <source>
        <dbReference type="PROSITE-ProRule" id="PRU00023"/>
    </source>
</evidence>
<dbReference type="PROSITE" id="PS50082">
    <property type="entry name" value="WD_REPEATS_2"/>
    <property type="match status" value="2"/>
</dbReference>